<dbReference type="SUPFAM" id="SSF52242">
    <property type="entry name" value="Cobalamin (vitamin B12)-binding domain"/>
    <property type="match status" value="1"/>
</dbReference>
<dbReference type="Gene3D" id="3.40.50.280">
    <property type="entry name" value="Cobalamin-binding domain"/>
    <property type="match status" value="1"/>
</dbReference>
<evidence type="ECO:0000256" key="5">
    <source>
        <dbReference type="ARBA" id="ARBA00023014"/>
    </source>
</evidence>
<keyword evidence="2" id="KW-0949">S-adenosyl-L-methionine</keyword>
<feature type="domain" description="B12-binding" evidence="6">
    <location>
        <begin position="1"/>
        <end position="133"/>
    </location>
</feature>
<dbReference type="EMBL" id="CP120678">
    <property type="protein sequence ID" value="WIW71655.1"/>
    <property type="molecule type" value="Genomic_DNA"/>
</dbReference>
<dbReference type="InterPro" id="IPR023404">
    <property type="entry name" value="rSAM_horseshoe"/>
</dbReference>
<gene>
    <name evidence="8" type="ORF">P3F81_04960</name>
</gene>
<feature type="domain" description="Radical SAM core" evidence="7">
    <location>
        <begin position="170"/>
        <end position="390"/>
    </location>
</feature>
<dbReference type="InterPro" id="IPR036724">
    <property type="entry name" value="Cobalamin-bd_sf"/>
</dbReference>
<sequence length="583" mass="68928">MKVVLTTLNAKYIHSSLALRYLKKYCKDLMPIEIVEFTINNHLLDIVGQIYEKRPNVIGFACYIWNIEMTIKIIDLLRKVLPETKIICGGPEVSYDGIEFLKKHQAVDYIVLGEGEETFYQLLERLQSKQEIKDIVGVIEQNKKVDGNRAVVVENLNTIPFPYQEQDMDGLKDKIIYYESSRGCPFSCQYCLSSATKGVRFFSIERVLKELEFFIQHNVRQVKFVDRTFNAKKSHYIPILKFLLKQECQTNFHFEVAVDLLDEEVLDILSKMPKGRVQLEIGIQSTNLETLESIQRKNQWEKIVGNVGKILSFHNIHMHLDLIIGLPKEDYRSFAKSFNDVYALKPHMLQLGFLKMLKGSGIAQNHQVDEYIFMDSAPYQVLANRYISYEKIRFLQIFEEVFELYYNAGRFRNVTEYLIRLENNDAFHFYEKLTQYWITRKLHLVAHTTKALYQYLYDFCEVYEPKEIKIIKELMKFDALTTDKGSIRPAFLNWNEDLYYEANADFWRKNWAGKYIKNYKFTTWRDIKKKYHIEFFSTDIFTLIKSGVIIEEKTAVLFSLEQEEIQYQKLEVKDFLQGDCHDL</sequence>
<dbReference type="InterPro" id="IPR006638">
    <property type="entry name" value="Elp3/MiaA/NifB-like_rSAM"/>
</dbReference>
<dbReference type="InterPro" id="IPR058240">
    <property type="entry name" value="rSAM_sf"/>
</dbReference>
<dbReference type="AlphaFoldDB" id="A0A9Y2AL41"/>
<dbReference type="InterPro" id="IPR051198">
    <property type="entry name" value="BchE-like"/>
</dbReference>
<dbReference type="PROSITE" id="PS51332">
    <property type="entry name" value="B12_BINDING"/>
    <property type="match status" value="1"/>
</dbReference>
<dbReference type="SUPFAM" id="SSF102114">
    <property type="entry name" value="Radical SAM enzymes"/>
    <property type="match status" value="1"/>
</dbReference>
<dbReference type="Pfam" id="PF13311">
    <property type="entry name" value="DUF4080"/>
    <property type="match status" value="1"/>
</dbReference>
<evidence type="ECO:0000256" key="2">
    <source>
        <dbReference type="ARBA" id="ARBA00022691"/>
    </source>
</evidence>
<dbReference type="Gene3D" id="3.80.30.20">
    <property type="entry name" value="tm_1862 like domain"/>
    <property type="match status" value="1"/>
</dbReference>
<evidence type="ECO:0000259" key="7">
    <source>
        <dbReference type="PROSITE" id="PS51918"/>
    </source>
</evidence>
<evidence type="ECO:0000256" key="3">
    <source>
        <dbReference type="ARBA" id="ARBA00022723"/>
    </source>
</evidence>
<dbReference type="PROSITE" id="PS51918">
    <property type="entry name" value="RADICAL_SAM"/>
    <property type="match status" value="1"/>
</dbReference>
<evidence type="ECO:0000259" key="6">
    <source>
        <dbReference type="PROSITE" id="PS51332"/>
    </source>
</evidence>
<dbReference type="GO" id="GO:0003824">
    <property type="term" value="F:catalytic activity"/>
    <property type="evidence" value="ECO:0007669"/>
    <property type="project" value="InterPro"/>
</dbReference>
<keyword evidence="9" id="KW-1185">Reference proteome</keyword>
<dbReference type="Pfam" id="PF04055">
    <property type="entry name" value="Radical_SAM"/>
    <property type="match status" value="1"/>
</dbReference>
<dbReference type="PANTHER" id="PTHR43409:SF16">
    <property type="entry name" value="SLR0320 PROTEIN"/>
    <property type="match status" value="1"/>
</dbReference>
<dbReference type="CDD" id="cd02068">
    <property type="entry name" value="radical_SAM_B12_BD"/>
    <property type="match status" value="1"/>
</dbReference>
<dbReference type="SFLD" id="SFLDS00029">
    <property type="entry name" value="Radical_SAM"/>
    <property type="match status" value="1"/>
</dbReference>
<keyword evidence="3" id="KW-0479">Metal-binding</keyword>
<dbReference type="KEGG" id="sgbi:P3F81_04960"/>
<dbReference type="SMART" id="SM00729">
    <property type="entry name" value="Elp3"/>
    <property type="match status" value="1"/>
</dbReference>
<dbReference type="RefSeq" id="WP_147668171.1">
    <property type="nucleotide sequence ID" value="NZ_CP120678.1"/>
</dbReference>
<proteinExistence type="predicted"/>
<organism evidence="8 9">
    <name type="scientific">Selenobaculum gibii</name>
    <dbReference type="NCBI Taxonomy" id="3054208"/>
    <lineage>
        <taxon>Bacteria</taxon>
        <taxon>Bacillati</taxon>
        <taxon>Bacillota</taxon>
        <taxon>Negativicutes</taxon>
        <taxon>Selenomonadales</taxon>
        <taxon>Selenomonadaceae</taxon>
        <taxon>Selenobaculum</taxon>
    </lineage>
</organism>
<evidence type="ECO:0000256" key="4">
    <source>
        <dbReference type="ARBA" id="ARBA00023004"/>
    </source>
</evidence>
<reference evidence="8" key="1">
    <citation type="submission" date="2023-03" db="EMBL/GenBank/DDBJ databases">
        <title>Selenobaculum gbiensis gen. nov. sp. nov., a new bacterium isolated from the gut microbiota of IBD patient.</title>
        <authorList>
            <person name="Yeo S."/>
            <person name="Park H."/>
            <person name="Huh C.S."/>
        </authorList>
    </citation>
    <scope>NUCLEOTIDE SEQUENCE</scope>
    <source>
        <strain evidence="8">ICN-92133</strain>
    </source>
</reference>
<keyword evidence="5" id="KW-0411">Iron-sulfur</keyword>
<accession>A0A9Y2AL41</accession>
<dbReference type="CDD" id="cd01335">
    <property type="entry name" value="Radical_SAM"/>
    <property type="match status" value="1"/>
</dbReference>
<keyword evidence="4" id="KW-0408">Iron</keyword>
<dbReference type="GO" id="GO:0005829">
    <property type="term" value="C:cytosol"/>
    <property type="evidence" value="ECO:0007669"/>
    <property type="project" value="TreeGrafter"/>
</dbReference>
<dbReference type="InterPro" id="IPR007197">
    <property type="entry name" value="rSAM"/>
</dbReference>
<dbReference type="SFLD" id="SFLDG01082">
    <property type="entry name" value="B12-binding_domain_containing"/>
    <property type="match status" value="1"/>
</dbReference>
<dbReference type="InterPro" id="IPR025288">
    <property type="entry name" value="DUF4080"/>
</dbReference>
<evidence type="ECO:0000256" key="1">
    <source>
        <dbReference type="ARBA" id="ARBA00001966"/>
    </source>
</evidence>
<dbReference type="GO" id="GO:0046872">
    <property type="term" value="F:metal ion binding"/>
    <property type="evidence" value="ECO:0007669"/>
    <property type="project" value="UniProtKB-KW"/>
</dbReference>
<name>A0A9Y2AL41_9FIRM</name>
<dbReference type="InterPro" id="IPR006158">
    <property type="entry name" value="Cobalamin-bd"/>
</dbReference>
<protein>
    <submittedName>
        <fullName evidence="8">DUF4080 domain-containing protein</fullName>
    </submittedName>
</protein>
<dbReference type="Proteomes" id="UP001243623">
    <property type="component" value="Chromosome"/>
</dbReference>
<evidence type="ECO:0000313" key="9">
    <source>
        <dbReference type="Proteomes" id="UP001243623"/>
    </source>
</evidence>
<dbReference type="PANTHER" id="PTHR43409">
    <property type="entry name" value="ANAEROBIC MAGNESIUM-PROTOPORPHYRIN IX MONOMETHYL ESTER CYCLASE-RELATED"/>
    <property type="match status" value="1"/>
</dbReference>
<comment type="cofactor">
    <cofactor evidence="1">
        <name>[4Fe-4S] cluster</name>
        <dbReference type="ChEBI" id="CHEBI:49883"/>
    </cofactor>
</comment>
<evidence type="ECO:0000313" key="8">
    <source>
        <dbReference type="EMBL" id="WIW71655.1"/>
    </source>
</evidence>
<dbReference type="InterPro" id="IPR034466">
    <property type="entry name" value="Methyltransferase_Class_B"/>
</dbReference>
<dbReference type="GO" id="GO:0031419">
    <property type="term" value="F:cobalamin binding"/>
    <property type="evidence" value="ECO:0007669"/>
    <property type="project" value="InterPro"/>
</dbReference>
<dbReference type="Pfam" id="PF02310">
    <property type="entry name" value="B12-binding"/>
    <property type="match status" value="1"/>
</dbReference>
<dbReference type="GO" id="GO:0051539">
    <property type="term" value="F:4 iron, 4 sulfur cluster binding"/>
    <property type="evidence" value="ECO:0007669"/>
    <property type="project" value="UniProtKB-KW"/>
</dbReference>
<dbReference type="SFLD" id="SFLDG01123">
    <property type="entry name" value="methyltransferase_(Class_B)"/>
    <property type="match status" value="1"/>
</dbReference>